<dbReference type="EC" id="2.3.1.-" evidence="3"/>
<evidence type="ECO:0000256" key="1">
    <source>
        <dbReference type="SAM" id="Phobius"/>
    </source>
</evidence>
<keyword evidence="1" id="KW-1133">Transmembrane helix</keyword>
<feature type="domain" description="Acyltransferase 3" evidence="2">
    <location>
        <begin position="30"/>
        <end position="334"/>
    </location>
</feature>
<name>A0A2S3W0H1_9PROT</name>
<dbReference type="GO" id="GO:0016020">
    <property type="term" value="C:membrane"/>
    <property type="evidence" value="ECO:0007669"/>
    <property type="project" value="TreeGrafter"/>
</dbReference>
<comment type="caution">
    <text evidence="3">The sequence shown here is derived from an EMBL/GenBank/DDBJ whole genome shotgun (WGS) entry which is preliminary data.</text>
</comment>
<feature type="transmembrane region" description="Helical" evidence="1">
    <location>
        <begin position="237"/>
        <end position="255"/>
    </location>
</feature>
<dbReference type="GO" id="GO:0016747">
    <property type="term" value="F:acyltransferase activity, transferring groups other than amino-acyl groups"/>
    <property type="evidence" value="ECO:0007669"/>
    <property type="project" value="InterPro"/>
</dbReference>
<evidence type="ECO:0000313" key="4">
    <source>
        <dbReference type="Proteomes" id="UP000237344"/>
    </source>
</evidence>
<protein>
    <submittedName>
        <fullName evidence="3">O-acetyltransferase OatA</fullName>
        <ecNumber evidence="3">2.3.1.-</ecNumber>
    </submittedName>
</protein>
<dbReference type="OrthoDB" id="9796461at2"/>
<proteinExistence type="predicted"/>
<feature type="transmembrane region" description="Helical" evidence="1">
    <location>
        <begin position="317"/>
        <end position="342"/>
    </location>
</feature>
<organism evidence="3 4">
    <name type="scientific">Novacetimonas maltaceti</name>
    <dbReference type="NCBI Taxonomy" id="1203393"/>
    <lineage>
        <taxon>Bacteria</taxon>
        <taxon>Pseudomonadati</taxon>
        <taxon>Pseudomonadota</taxon>
        <taxon>Alphaproteobacteria</taxon>
        <taxon>Acetobacterales</taxon>
        <taxon>Acetobacteraceae</taxon>
        <taxon>Novacetimonas</taxon>
    </lineage>
</organism>
<dbReference type="GO" id="GO:0009103">
    <property type="term" value="P:lipopolysaccharide biosynthetic process"/>
    <property type="evidence" value="ECO:0007669"/>
    <property type="project" value="TreeGrafter"/>
</dbReference>
<sequence>MQQTTVVMPAQSKWQHMLQHEFFPKDRRRDIDGLRALAIIAVVLFHAGWLKGGFVGVDIFVVISGYFMGRSALMQQPFQPARFVCRRLYRLLPALFCMIAIISASMLWWVLQSDRADIAINGAYALVYLSNFWASGHVGYFQGQAIAYPFLHTWSLSLEMQFYTIIFIMALVLPFTRHRKLAISSIFTLSLGYSIYSHVTGDTQGYYNILDRMWQFSMGTMIWIFPRPRLSRVLANVLYLLALAVLVGSCLFYVLEFACPSYMMLFPCLAVVGIIMLPQTDVARFTLVPVSPVGVISYSIYLWHWPAIVMANYLLSFQVFGATMAGVLGIVMVISLLSYIFVERVFLDYEGRVSPAVRNRGAAMLVAACGLLAGVLGYVSYVSRVH</sequence>
<evidence type="ECO:0000259" key="2">
    <source>
        <dbReference type="Pfam" id="PF01757"/>
    </source>
</evidence>
<reference evidence="3 4" key="1">
    <citation type="submission" date="2018-01" db="EMBL/GenBank/DDBJ databases">
        <title>Draft Genome Sequence of Komagataeibacter maltaceti LMG 1529, a Vinegar Producing Acetic Acid Bacterium Isolated from Malt Vinegar Brewery Acetifiers.</title>
        <authorList>
            <person name="Zhang Q."/>
            <person name="Hollensteiner J."/>
            <person name="Poehlein A."/>
            <person name="Daniel R."/>
        </authorList>
    </citation>
    <scope>NUCLEOTIDE SEQUENCE [LARGE SCALE GENOMIC DNA]</scope>
    <source>
        <strain evidence="3 4">LMG 1529</strain>
    </source>
</reference>
<keyword evidence="3" id="KW-0808">Transferase</keyword>
<dbReference type="AlphaFoldDB" id="A0A2S3W0H1"/>
<feature type="transmembrane region" description="Helical" evidence="1">
    <location>
        <begin position="118"/>
        <end position="134"/>
    </location>
</feature>
<dbReference type="RefSeq" id="WP_110095629.1">
    <property type="nucleotide sequence ID" value="NZ_NKUE01000008.1"/>
</dbReference>
<keyword evidence="1" id="KW-0812">Transmembrane</keyword>
<dbReference type="InterPro" id="IPR050879">
    <property type="entry name" value="Acyltransferase_3"/>
</dbReference>
<feature type="transmembrane region" description="Helical" evidence="1">
    <location>
        <begin position="154"/>
        <end position="174"/>
    </location>
</feature>
<feature type="transmembrane region" description="Helical" evidence="1">
    <location>
        <begin position="37"/>
        <end position="68"/>
    </location>
</feature>
<dbReference type="Proteomes" id="UP000237344">
    <property type="component" value="Unassembled WGS sequence"/>
</dbReference>
<feature type="transmembrane region" description="Helical" evidence="1">
    <location>
        <begin position="261"/>
        <end position="278"/>
    </location>
</feature>
<keyword evidence="4" id="KW-1185">Reference proteome</keyword>
<feature type="transmembrane region" description="Helical" evidence="1">
    <location>
        <begin position="362"/>
        <end position="381"/>
    </location>
</feature>
<feature type="transmembrane region" description="Helical" evidence="1">
    <location>
        <begin position="285"/>
        <end position="305"/>
    </location>
</feature>
<feature type="transmembrane region" description="Helical" evidence="1">
    <location>
        <begin position="88"/>
        <end position="111"/>
    </location>
</feature>
<keyword evidence="3" id="KW-0012">Acyltransferase</keyword>
<dbReference type="EMBL" id="POTC01000027">
    <property type="protein sequence ID" value="POF62337.1"/>
    <property type="molecule type" value="Genomic_DNA"/>
</dbReference>
<keyword evidence="1" id="KW-0472">Membrane</keyword>
<dbReference type="PANTHER" id="PTHR23028">
    <property type="entry name" value="ACETYLTRANSFERASE"/>
    <property type="match status" value="1"/>
</dbReference>
<accession>A0A2S3W0H1</accession>
<dbReference type="InterPro" id="IPR002656">
    <property type="entry name" value="Acyl_transf_3_dom"/>
</dbReference>
<dbReference type="PANTHER" id="PTHR23028:SF53">
    <property type="entry name" value="ACYL_TRANSF_3 DOMAIN-CONTAINING PROTEIN"/>
    <property type="match status" value="1"/>
</dbReference>
<evidence type="ECO:0000313" key="3">
    <source>
        <dbReference type="EMBL" id="POF62337.1"/>
    </source>
</evidence>
<gene>
    <name evidence="3" type="primary">oatA</name>
    <name evidence="3" type="ORF">KMAL_20560</name>
</gene>
<dbReference type="Pfam" id="PF01757">
    <property type="entry name" value="Acyl_transf_3"/>
    <property type="match status" value="1"/>
</dbReference>